<sequence>MTTIGVTTEVAIEVTIEVTVGVTTGSQYSTMADLKALPRDWQRMFSAGASVAGARWSASPRADLVLAAFVAAVISLFILPLPQAALDGMISLNLAISVVLLTVSTYVPSAVSFSSFPALLLFTTLFRLALNIASCKLILLHANAGHVIDAFGRLVVGNNVVVGGVVFLVIAVVQFIVIAKGSERVAEVGARFSLDAMPGKQMSIDADLRAGIISADEARERREKLEQESQLHGAMDGAMKFVKGDAIAGLVIAFINIVAGIAVGTLMHQMSIGEALQRYAILTVGDGMASQIPSLLVSIAAGIVTTRVATRDSRQRQLGEQLGEQLMAHPRALLIAALVLTGFLIVPGFPKWSFALIALALGGIALMQMKRRTAAPSFNLINIAGHVGGTEGEGQAARVTHAAGVTSLISVTLSADLRGAINLAQLQASLSGAKARVDADIGTVFPRITLTDDDKIPEGTYRIYLQDVLAAQGALKPGWQLWDGTSPLPEQAERQPAEPFGPFATALWIKPEGAAHESRHLSCEAVLAAHVEQIVRQHADELIGIQETQALVHLVRREHPELVGELTRLVPLQRITEVLRRLLAEQVPIRNLRVIFESLITWAPNEPDDVVALVELVRIDLRRMITDRYAGATRQLRVVLFEQNLQERIEGAVMRTKQGNFLALSSGVKQDICEQVRAIVNAASAAPGPHGNARLAVMIALGARRYAKSILQPVLPDLPVLSYQEVEEDVQLHTVGWVKNPPDDGTVGAGAEVRPARGPAAGAVQ</sequence>
<keyword evidence="8 11" id="KW-0472">Membrane</keyword>
<dbReference type="InterPro" id="IPR042194">
    <property type="entry name" value="FHIPEP_1"/>
</dbReference>
<feature type="region of interest" description="Disordered" evidence="10">
    <location>
        <begin position="741"/>
        <end position="765"/>
    </location>
</feature>
<keyword evidence="13" id="KW-1185">Reference proteome</keyword>
<evidence type="ECO:0000256" key="7">
    <source>
        <dbReference type="ARBA" id="ARBA00022989"/>
    </source>
</evidence>
<evidence type="ECO:0000256" key="3">
    <source>
        <dbReference type="ARBA" id="ARBA00022448"/>
    </source>
</evidence>
<dbReference type="PROSITE" id="PS00994">
    <property type="entry name" value="FHIPEP"/>
    <property type="match status" value="1"/>
</dbReference>
<feature type="coiled-coil region" evidence="9">
    <location>
        <begin position="208"/>
        <end position="235"/>
    </location>
</feature>
<dbReference type="NCBIfam" id="TIGR01399">
    <property type="entry name" value="hrcV"/>
    <property type="match status" value="1"/>
</dbReference>
<dbReference type="GO" id="GO:0005886">
    <property type="term" value="C:plasma membrane"/>
    <property type="evidence" value="ECO:0007669"/>
    <property type="project" value="UniProtKB-SubCell"/>
</dbReference>
<evidence type="ECO:0000256" key="2">
    <source>
        <dbReference type="ARBA" id="ARBA00008835"/>
    </source>
</evidence>
<name>A0A1X7FKY7_TRICW</name>
<protein>
    <submittedName>
        <fullName evidence="12">Type III secretion protein V</fullName>
    </submittedName>
</protein>
<dbReference type="InterPro" id="IPR001712">
    <property type="entry name" value="T3SS_FHIPEP"/>
</dbReference>
<dbReference type="STRING" id="28094.SAMN06295900_109116"/>
<keyword evidence="4" id="KW-1003">Cell membrane</keyword>
<evidence type="ECO:0000256" key="9">
    <source>
        <dbReference type="SAM" id="Coils"/>
    </source>
</evidence>
<dbReference type="Gene3D" id="3.40.50.12790">
    <property type="entry name" value="FHIPEP family, domain 4"/>
    <property type="match status" value="1"/>
</dbReference>
<dbReference type="InterPro" id="IPR025505">
    <property type="entry name" value="FHIPEP_CS"/>
</dbReference>
<dbReference type="GO" id="GO:0009306">
    <property type="term" value="P:protein secretion"/>
    <property type="evidence" value="ECO:0007669"/>
    <property type="project" value="InterPro"/>
</dbReference>
<dbReference type="InterPro" id="IPR042196">
    <property type="entry name" value="FHIPEP_4"/>
</dbReference>
<evidence type="ECO:0000313" key="12">
    <source>
        <dbReference type="EMBL" id="SMF53362.1"/>
    </source>
</evidence>
<reference evidence="13" key="1">
    <citation type="submission" date="2017-04" db="EMBL/GenBank/DDBJ databases">
        <authorList>
            <person name="Varghese N."/>
            <person name="Submissions S."/>
        </authorList>
    </citation>
    <scope>NUCLEOTIDE SEQUENCE [LARGE SCALE GENOMIC DNA]</scope>
    <source>
        <strain evidence="13">Ballard 720</strain>
    </source>
</reference>
<feature type="transmembrane region" description="Helical" evidence="11">
    <location>
        <begin position="119"/>
        <end position="140"/>
    </location>
</feature>
<evidence type="ECO:0000256" key="1">
    <source>
        <dbReference type="ARBA" id="ARBA00004429"/>
    </source>
</evidence>
<dbReference type="InterPro" id="IPR042193">
    <property type="entry name" value="FHIPEP_3"/>
</dbReference>
<dbReference type="PANTHER" id="PTHR30161:SF2">
    <property type="entry name" value="INVASION PROTEIN INVA"/>
    <property type="match status" value="1"/>
</dbReference>
<keyword evidence="5" id="KW-0997">Cell inner membrane</keyword>
<dbReference type="Gene3D" id="1.10.8.540">
    <property type="entry name" value="FHIPEP family, domain 3"/>
    <property type="match status" value="1"/>
</dbReference>
<comment type="similarity">
    <text evidence="2">Belongs to the FHIPEP (flagella/HR/invasion proteins export pore) family.</text>
</comment>
<proteinExistence type="inferred from homology"/>
<evidence type="ECO:0000256" key="5">
    <source>
        <dbReference type="ARBA" id="ARBA00022519"/>
    </source>
</evidence>
<dbReference type="Pfam" id="PF00771">
    <property type="entry name" value="FHIPEP"/>
    <property type="match status" value="1"/>
</dbReference>
<feature type="transmembrane region" description="Helical" evidence="11">
    <location>
        <begin position="160"/>
        <end position="179"/>
    </location>
</feature>
<feature type="transmembrane region" description="Helical" evidence="11">
    <location>
        <begin position="247"/>
        <end position="268"/>
    </location>
</feature>
<dbReference type="EMBL" id="FXAH01000009">
    <property type="protein sequence ID" value="SMF53362.1"/>
    <property type="molecule type" value="Genomic_DNA"/>
</dbReference>
<dbReference type="AlphaFoldDB" id="A0A1X7FKY7"/>
<evidence type="ECO:0000256" key="4">
    <source>
        <dbReference type="ARBA" id="ARBA00022475"/>
    </source>
</evidence>
<keyword evidence="9" id="KW-0175">Coiled coil</keyword>
<keyword evidence="3" id="KW-0813">Transport</keyword>
<feature type="transmembrane region" description="Helical" evidence="11">
    <location>
        <begin position="64"/>
        <end position="82"/>
    </location>
</feature>
<dbReference type="Proteomes" id="UP000192911">
    <property type="component" value="Unassembled WGS sequence"/>
</dbReference>
<feature type="transmembrane region" description="Helical" evidence="11">
    <location>
        <begin position="288"/>
        <end position="309"/>
    </location>
</feature>
<evidence type="ECO:0000256" key="6">
    <source>
        <dbReference type="ARBA" id="ARBA00022692"/>
    </source>
</evidence>
<evidence type="ECO:0000256" key="11">
    <source>
        <dbReference type="SAM" id="Phobius"/>
    </source>
</evidence>
<gene>
    <name evidence="12" type="ORF">SAMN06295900_109116</name>
</gene>
<keyword evidence="7 11" id="KW-1133">Transmembrane helix</keyword>
<dbReference type="Gene3D" id="3.40.30.60">
    <property type="entry name" value="FHIPEP family, domain 1"/>
    <property type="match status" value="1"/>
</dbReference>
<evidence type="ECO:0000256" key="8">
    <source>
        <dbReference type="ARBA" id="ARBA00023136"/>
    </source>
</evidence>
<dbReference type="InterPro" id="IPR006302">
    <property type="entry name" value="T3SS_HrcV"/>
</dbReference>
<evidence type="ECO:0000256" key="10">
    <source>
        <dbReference type="SAM" id="MobiDB-lite"/>
    </source>
</evidence>
<comment type="subcellular location">
    <subcellularLocation>
        <location evidence="1">Cell inner membrane</location>
        <topology evidence="1">Multi-pass membrane protein</topology>
    </subcellularLocation>
</comment>
<organism evidence="12 13">
    <name type="scientific">Trinickia caryophylli</name>
    <name type="common">Paraburkholderia caryophylli</name>
    <dbReference type="NCBI Taxonomy" id="28094"/>
    <lineage>
        <taxon>Bacteria</taxon>
        <taxon>Pseudomonadati</taxon>
        <taxon>Pseudomonadota</taxon>
        <taxon>Betaproteobacteria</taxon>
        <taxon>Burkholderiales</taxon>
        <taxon>Burkholderiaceae</taxon>
        <taxon>Trinickia</taxon>
    </lineage>
</organism>
<accession>A0A1X7FKY7</accession>
<feature type="transmembrane region" description="Helical" evidence="11">
    <location>
        <begin position="330"/>
        <end position="346"/>
    </location>
</feature>
<keyword evidence="6 11" id="KW-0812">Transmembrane</keyword>
<feature type="transmembrane region" description="Helical" evidence="11">
    <location>
        <begin position="88"/>
        <end position="107"/>
    </location>
</feature>
<evidence type="ECO:0000313" key="13">
    <source>
        <dbReference type="Proteomes" id="UP000192911"/>
    </source>
</evidence>
<dbReference type="PRINTS" id="PR00949">
    <property type="entry name" value="TYPE3IMAPROT"/>
</dbReference>
<dbReference type="PANTHER" id="PTHR30161">
    <property type="entry name" value="FLAGELLAR EXPORT PROTEIN, MEMBRANE FLHA SUBUNIT-RELATED"/>
    <property type="match status" value="1"/>
</dbReference>